<reference evidence="3 4" key="1">
    <citation type="journal article" date="2016" name="Nat. Commun.">
        <title>Thousands of microbial genomes shed light on interconnected biogeochemical processes in an aquifer system.</title>
        <authorList>
            <person name="Anantharaman K."/>
            <person name="Brown C.T."/>
            <person name="Hug L.A."/>
            <person name="Sharon I."/>
            <person name="Castelle C.J."/>
            <person name="Probst A.J."/>
            <person name="Thomas B.C."/>
            <person name="Singh A."/>
            <person name="Wilkins M.J."/>
            <person name="Karaoz U."/>
            <person name="Brodie E.L."/>
            <person name="Williams K.H."/>
            <person name="Hubbard S.S."/>
            <person name="Banfield J.F."/>
        </authorList>
    </citation>
    <scope>NUCLEOTIDE SEQUENCE [LARGE SCALE GENOMIC DNA]</scope>
</reference>
<evidence type="ECO:0000313" key="4">
    <source>
        <dbReference type="Proteomes" id="UP000177324"/>
    </source>
</evidence>
<name>A0A1G1VNM4_9BACT</name>
<accession>A0A1G1VNM4</accession>
<dbReference type="PANTHER" id="PTHR42870:SF1">
    <property type="entry name" value="NON-SPECIFIC LIPID-TRANSFER PROTEIN-LIKE 2"/>
    <property type="match status" value="1"/>
</dbReference>
<dbReference type="STRING" id="1797589.A2784_04140"/>
<organism evidence="3 4">
    <name type="scientific">Candidatus Chisholmbacteria bacterium RIFCSPHIGHO2_01_FULL_48_12</name>
    <dbReference type="NCBI Taxonomy" id="1797589"/>
    <lineage>
        <taxon>Bacteria</taxon>
        <taxon>Candidatus Chisholmiibacteriota</taxon>
    </lineage>
</organism>
<dbReference type="InterPro" id="IPR020616">
    <property type="entry name" value="Thiolase_N"/>
</dbReference>
<dbReference type="EMBL" id="MHCH01000036">
    <property type="protein sequence ID" value="OGY17000.1"/>
    <property type="molecule type" value="Genomic_DNA"/>
</dbReference>
<dbReference type="Pfam" id="PF22691">
    <property type="entry name" value="Thiolase_C_1"/>
    <property type="match status" value="1"/>
</dbReference>
<dbReference type="GO" id="GO:0016747">
    <property type="term" value="F:acyltransferase activity, transferring groups other than amino-acyl groups"/>
    <property type="evidence" value="ECO:0007669"/>
    <property type="project" value="InterPro"/>
</dbReference>
<evidence type="ECO:0008006" key="5">
    <source>
        <dbReference type="Google" id="ProtNLM"/>
    </source>
</evidence>
<dbReference type="AlphaFoldDB" id="A0A1G1VNM4"/>
<sequence length="377" mass="39474">MKPIYILGTGHTPFGKSTASIAELMGQAVTGCLEEAQVSYANCELAIIGNFSAQFVHQSHLGPVLNTQMNGNIEAIRVEAACAAGAVAFRQAVLALLSGIYTKVLVVGVEKMTQVSSQLANEILISSAAPQEQQYGNTFAGQFALIARAYLDRYPNTTYKDLARIAVINHRHALTNPLAQFHKPITLADVLTSPVIAHPLRLFDCAPLSDGAAAILLSTTPPSSHQNAVAVAGLGFATGGISLSQRQHLDQFPAARQAAKAAYSQAGITPSQVDLAEIHDAFTISELILLEELGFAAAGQAYKLIRRGAIGAKGTIPVNLSGGLKAKGHPVGATGVSQIVSIARELQTHTSRQIGLTCNLGGVASTAAVTILRRKSL</sequence>
<dbReference type="Proteomes" id="UP000177324">
    <property type="component" value="Unassembled WGS sequence"/>
</dbReference>
<dbReference type="Pfam" id="PF00108">
    <property type="entry name" value="Thiolase_N"/>
    <property type="match status" value="1"/>
</dbReference>
<protein>
    <recommendedName>
        <fullName evidence="5">Acetyl-CoA acetyltransferase</fullName>
    </recommendedName>
</protein>
<dbReference type="PIRSF" id="PIRSF000429">
    <property type="entry name" value="Ac-CoA_Ac_transf"/>
    <property type="match status" value="1"/>
</dbReference>
<comment type="caution">
    <text evidence="3">The sequence shown here is derived from an EMBL/GenBank/DDBJ whole genome shotgun (WGS) entry which is preliminary data.</text>
</comment>
<gene>
    <name evidence="3" type="ORF">A2784_04140</name>
</gene>
<dbReference type="CDD" id="cd00829">
    <property type="entry name" value="SCP-x_thiolase"/>
    <property type="match status" value="1"/>
</dbReference>
<evidence type="ECO:0000259" key="1">
    <source>
        <dbReference type="Pfam" id="PF00108"/>
    </source>
</evidence>
<dbReference type="Gene3D" id="3.40.47.10">
    <property type="match status" value="1"/>
</dbReference>
<evidence type="ECO:0000259" key="2">
    <source>
        <dbReference type="Pfam" id="PF22691"/>
    </source>
</evidence>
<feature type="domain" description="Thiolase C-terminal" evidence="2">
    <location>
        <begin position="241"/>
        <end position="374"/>
    </location>
</feature>
<feature type="domain" description="Thiolase N-terminal" evidence="1">
    <location>
        <begin position="4"/>
        <end position="218"/>
    </location>
</feature>
<dbReference type="InterPro" id="IPR055140">
    <property type="entry name" value="Thiolase_C_2"/>
</dbReference>
<dbReference type="InterPro" id="IPR016039">
    <property type="entry name" value="Thiolase-like"/>
</dbReference>
<dbReference type="SUPFAM" id="SSF53901">
    <property type="entry name" value="Thiolase-like"/>
    <property type="match status" value="1"/>
</dbReference>
<dbReference type="InterPro" id="IPR002155">
    <property type="entry name" value="Thiolase"/>
</dbReference>
<dbReference type="PANTHER" id="PTHR42870">
    <property type="entry name" value="ACETYL-COA C-ACETYLTRANSFERASE"/>
    <property type="match status" value="1"/>
</dbReference>
<proteinExistence type="predicted"/>
<evidence type="ECO:0000313" key="3">
    <source>
        <dbReference type="EMBL" id="OGY17000.1"/>
    </source>
</evidence>